<proteinExistence type="predicted"/>
<name>A0ABR9PZF7_9BACT</name>
<protein>
    <submittedName>
        <fullName evidence="2">GNAT family N-acetyltransferase</fullName>
    </submittedName>
</protein>
<keyword evidence="3" id="KW-1185">Reference proteome</keyword>
<dbReference type="InterPro" id="IPR000182">
    <property type="entry name" value="GNAT_dom"/>
</dbReference>
<dbReference type="PANTHER" id="PTHR43792:SF1">
    <property type="entry name" value="N-ACETYLTRANSFERASE DOMAIN-CONTAINING PROTEIN"/>
    <property type="match status" value="1"/>
</dbReference>
<accession>A0ABR9PZF7</accession>
<organism evidence="2 3">
    <name type="scientific">Corallococcus soli</name>
    <dbReference type="NCBI Taxonomy" id="2710757"/>
    <lineage>
        <taxon>Bacteria</taxon>
        <taxon>Pseudomonadati</taxon>
        <taxon>Myxococcota</taxon>
        <taxon>Myxococcia</taxon>
        <taxon>Myxococcales</taxon>
        <taxon>Cystobacterineae</taxon>
        <taxon>Myxococcaceae</taxon>
        <taxon>Corallococcus</taxon>
    </lineage>
</organism>
<dbReference type="Gene3D" id="3.40.630.30">
    <property type="match status" value="1"/>
</dbReference>
<evidence type="ECO:0000313" key="3">
    <source>
        <dbReference type="Proteomes" id="UP001516472"/>
    </source>
</evidence>
<dbReference type="Pfam" id="PF13302">
    <property type="entry name" value="Acetyltransf_3"/>
    <property type="match status" value="1"/>
</dbReference>
<dbReference type="SUPFAM" id="SSF55729">
    <property type="entry name" value="Acyl-CoA N-acyltransferases (Nat)"/>
    <property type="match status" value="1"/>
</dbReference>
<sequence>MTQAFELMTTERLRLRAVRSSDVDAVFALHGDPETNRYTVSGAMRSLEAARTQLAVWLEDWSRTGIGYWVVERRDAPGAVVGFGGLRYKVLEGQQVLNLAYRLAPHAWGAGYATELARAALALAREHLPAIPVVAVIHPENAPSLRVATRLGMRLDRRIDYEGVPNCLYVAD</sequence>
<dbReference type="RefSeq" id="WP_193430418.1">
    <property type="nucleotide sequence ID" value="NZ_CBCSIP010000204.1"/>
</dbReference>
<dbReference type="PROSITE" id="PS51186">
    <property type="entry name" value="GNAT"/>
    <property type="match status" value="1"/>
</dbReference>
<evidence type="ECO:0000259" key="1">
    <source>
        <dbReference type="PROSITE" id="PS51186"/>
    </source>
</evidence>
<dbReference type="Proteomes" id="UP001516472">
    <property type="component" value="Unassembled WGS sequence"/>
</dbReference>
<dbReference type="PANTHER" id="PTHR43792">
    <property type="entry name" value="GNAT FAMILY, PUTATIVE (AFU_ORTHOLOGUE AFUA_3G00765)-RELATED-RELATED"/>
    <property type="match status" value="1"/>
</dbReference>
<dbReference type="EMBL" id="JAAIYO010000017">
    <property type="protein sequence ID" value="MBE4753269.1"/>
    <property type="molecule type" value="Genomic_DNA"/>
</dbReference>
<gene>
    <name evidence="2" type="ORF">G4177_34475</name>
</gene>
<dbReference type="InterPro" id="IPR051531">
    <property type="entry name" value="N-acetyltransferase"/>
</dbReference>
<comment type="caution">
    <text evidence="2">The sequence shown here is derived from an EMBL/GenBank/DDBJ whole genome shotgun (WGS) entry which is preliminary data.</text>
</comment>
<reference evidence="2 3" key="1">
    <citation type="submission" date="2020-02" db="EMBL/GenBank/DDBJ databases">
        <authorList>
            <person name="Babadi Z.K."/>
            <person name="Risdian C."/>
            <person name="Ebrahimipour G.H."/>
            <person name="Wink J."/>
        </authorList>
    </citation>
    <scope>NUCLEOTIDE SEQUENCE [LARGE SCALE GENOMIC DNA]</scope>
    <source>
        <strain evidence="2 3">ZKHCc1 1396</strain>
    </source>
</reference>
<feature type="domain" description="N-acetyltransferase" evidence="1">
    <location>
        <begin position="13"/>
        <end position="172"/>
    </location>
</feature>
<evidence type="ECO:0000313" key="2">
    <source>
        <dbReference type="EMBL" id="MBE4753269.1"/>
    </source>
</evidence>
<dbReference type="InterPro" id="IPR016181">
    <property type="entry name" value="Acyl_CoA_acyltransferase"/>
</dbReference>